<dbReference type="Pfam" id="PF23958">
    <property type="entry name" value="DUF7287"/>
    <property type="match status" value="1"/>
</dbReference>
<dbReference type="RefSeq" id="WP_121303245.1">
    <property type="nucleotide sequence ID" value="NZ_RBWW01000001.1"/>
</dbReference>
<accession>A0A495R778</accession>
<name>A0A495R778_9EURY</name>
<reference evidence="2 3" key="1">
    <citation type="submission" date="2018-10" db="EMBL/GenBank/DDBJ databases">
        <title>Genomic Encyclopedia of Archaeal and Bacterial Type Strains, Phase II (KMG-II): from individual species to whole genera.</title>
        <authorList>
            <person name="Goeker M."/>
        </authorList>
    </citation>
    <scope>NUCLEOTIDE SEQUENCE [LARGE SCALE GENOMIC DNA]</scope>
    <source>
        <strain evidence="2 3">DSM 11927</strain>
    </source>
</reference>
<proteinExistence type="predicted"/>
<feature type="transmembrane region" description="Helical" evidence="1">
    <location>
        <begin position="12"/>
        <end position="29"/>
    </location>
</feature>
<dbReference type="Proteomes" id="UP000268233">
    <property type="component" value="Unassembled WGS sequence"/>
</dbReference>
<sequence length="178" mass="19014">MDSRAQTPQDFAVGVSVLLVTIIGVLAFVQDSAVGVYESPDVQRNQPIADRAATYLVENHSVEGTRNLIRYNTSGGINESLNNDIAKHGGTLGDLKSSAGLDTATQRRTNATLNVSVVNASSLKAGTRDPAVDDHDQRLAWGPDVADRDNVATASRVVKLTNATGQCDPVCWLVVRVW</sequence>
<dbReference type="AlphaFoldDB" id="A0A495R778"/>
<evidence type="ECO:0000313" key="2">
    <source>
        <dbReference type="EMBL" id="RKS82934.1"/>
    </source>
</evidence>
<protein>
    <submittedName>
        <fullName evidence="2">Uncharacterized protein</fullName>
    </submittedName>
</protein>
<comment type="caution">
    <text evidence="2">The sequence shown here is derived from an EMBL/GenBank/DDBJ whole genome shotgun (WGS) entry which is preliminary data.</text>
</comment>
<organism evidence="2 3">
    <name type="scientific">Haloarcula quadrata</name>
    <dbReference type="NCBI Taxonomy" id="182779"/>
    <lineage>
        <taxon>Archaea</taxon>
        <taxon>Methanobacteriati</taxon>
        <taxon>Methanobacteriota</taxon>
        <taxon>Stenosarchaea group</taxon>
        <taxon>Halobacteria</taxon>
        <taxon>Halobacteriales</taxon>
        <taxon>Haloarculaceae</taxon>
        <taxon>Haloarcula</taxon>
    </lineage>
</organism>
<keyword evidence="1" id="KW-1133">Transmembrane helix</keyword>
<keyword evidence="1" id="KW-0472">Membrane</keyword>
<evidence type="ECO:0000256" key="1">
    <source>
        <dbReference type="SAM" id="Phobius"/>
    </source>
</evidence>
<dbReference type="InterPro" id="IPR056613">
    <property type="entry name" value="DUF7287"/>
</dbReference>
<keyword evidence="1" id="KW-0812">Transmembrane</keyword>
<dbReference type="EMBL" id="RBWW01000001">
    <property type="protein sequence ID" value="RKS82934.1"/>
    <property type="molecule type" value="Genomic_DNA"/>
</dbReference>
<evidence type="ECO:0000313" key="3">
    <source>
        <dbReference type="Proteomes" id="UP000268233"/>
    </source>
</evidence>
<gene>
    <name evidence="2" type="ORF">BDK61_2259</name>
</gene>
<keyword evidence="3" id="KW-1185">Reference proteome</keyword>